<name>A0A1Q3B8D1_CEPFO</name>
<feature type="binding site" evidence="8">
    <location>
        <position position="257"/>
    </location>
    <ligand>
        <name>Zn(2+)</name>
        <dbReference type="ChEBI" id="CHEBI:29105"/>
    </ligand>
</feature>
<dbReference type="FunFam" id="3.40.1050.10:FF:000003">
    <property type="entry name" value="Carbonic anhydrase"/>
    <property type="match status" value="1"/>
</dbReference>
<evidence type="ECO:0000256" key="8">
    <source>
        <dbReference type="PIRSR" id="PIRSR601765-1"/>
    </source>
</evidence>
<comment type="caution">
    <text evidence="9">The sequence shown here is derived from an EMBL/GenBank/DDBJ whole genome shotgun (WGS) entry which is preliminary data.</text>
</comment>
<organism evidence="9 10">
    <name type="scientific">Cephalotus follicularis</name>
    <name type="common">Albany pitcher plant</name>
    <dbReference type="NCBI Taxonomy" id="3775"/>
    <lineage>
        <taxon>Eukaryota</taxon>
        <taxon>Viridiplantae</taxon>
        <taxon>Streptophyta</taxon>
        <taxon>Embryophyta</taxon>
        <taxon>Tracheophyta</taxon>
        <taxon>Spermatophyta</taxon>
        <taxon>Magnoliopsida</taxon>
        <taxon>eudicotyledons</taxon>
        <taxon>Gunneridae</taxon>
        <taxon>Pentapetalae</taxon>
        <taxon>rosids</taxon>
        <taxon>fabids</taxon>
        <taxon>Oxalidales</taxon>
        <taxon>Cephalotaceae</taxon>
        <taxon>Cephalotus</taxon>
    </lineage>
</organism>
<dbReference type="Pfam" id="PF00484">
    <property type="entry name" value="Pro_CA"/>
    <property type="match status" value="1"/>
</dbReference>
<dbReference type="CDD" id="cd00884">
    <property type="entry name" value="beta_CA_cladeB"/>
    <property type="match status" value="1"/>
</dbReference>
<evidence type="ECO:0000256" key="4">
    <source>
        <dbReference type="ARBA" id="ARBA00022799"/>
    </source>
</evidence>
<reference evidence="10" key="1">
    <citation type="submission" date="2016-04" db="EMBL/GenBank/DDBJ databases">
        <title>Cephalotus genome sequencing.</title>
        <authorList>
            <person name="Fukushima K."/>
            <person name="Hasebe M."/>
            <person name="Fang X."/>
        </authorList>
    </citation>
    <scope>NUCLEOTIDE SEQUENCE [LARGE SCALE GENOMIC DNA]</scope>
    <source>
        <strain evidence="10">cv. St1</strain>
    </source>
</reference>
<gene>
    <name evidence="9" type="ORF">CFOL_v3_07673</name>
</gene>
<evidence type="ECO:0000256" key="3">
    <source>
        <dbReference type="ARBA" id="ARBA00012925"/>
    </source>
</evidence>
<dbReference type="STRING" id="3775.A0A1Q3B8D1"/>
<dbReference type="Gene3D" id="3.40.1050.10">
    <property type="entry name" value="Carbonic anhydrase"/>
    <property type="match status" value="1"/>
</dbReference>
<dbReference type="InterPro" id="IPR001765">
    <property type="entry name" value="Carbonic_anhydrase"/>
</dbReference>
<feature type="binding site" evidence="8">
    <location>
        <position position="254"/>
    </location>
    <ligand>
        <name>Zn(2+)</name>
        <dbReference type="ChEBI" id="CHEBI:29105"/>
    </ligand>
</feature>
<dbReference type="InterPro" id="IPR036874">
    <property type="entry name" value="Carbonic_anhydrase_sf"/>
</dbReference>
<dbReference type="PANTHER" id="PTHR11002:SF12">
    <property type="entry name" value="CARBONIC ANHYDRASE"/>
    <property type="match status" value="1"/>
</dbReference>
<evidence type="ECO:0000256" key="2">
    <source>
        <dbReference type="ARBA" id="ARBA00006217"/>
    </source>
</evidence>
<evidence type="ECO:0000256" key="5">
    <source>
        <dbReference type="ARBA" id="ARBA00022833"/>
    </source>
</evidence>
<feature type="binding site" evidence="8">
    <location>
        <position position="195"/>
    </location>
    <ligand>
        <name>Zn(2+)</name>
        <dbReference type="ChEBI" id="CHEBI:29105"/>
    </ligand>
</feature>
<dbReference type="InParanoid" id="A0A1Q3B8D1"/>
<dbReference type="GO" id="GO:0004089">
    <property type="term" value="F:carbonate dehydratase activity"/>
    <property type="evidence" value="ECO:0007669"/>
    <property type="project" value="UniProtKB-EC"/>
</dbReference>
<accession>A0A1Q3B8D1</accession>
<keyword evidence="6" id="KW-0456">Lyase</keyword>
<dbReference type="EC" id="4.2.1.1" evidence="3"/>
<keyword evidence="4" id="KW-0702">S-nitrosylation</keyword>
<keyword evidence="10" id="KW-1185">Reference proteome</keyword>
<dbReference type="OrthoDB" id="10248475at2759"/>
<keyword evidence="5 8" id="KW-0862">Zinc</keyword>
<dbReference type="EMBL" id="BDDD01000336">
    <property type="protein sequence ID" value="GAV64155.1"/>
    <property type="molecule type" value="Genomic_DNA"/>
</dbReference>
<dbReference type="Proteomes" id="UP000187406">
    <property type="component" value="Unassembled WGS sequence"/>
</dbReference>
<protein>
    <recommendedName>
        <fullName evidence="3">carbonic anhydrase</fullName>
        <ecNumber evidence="3">4.2.1.1</ecNumber>
    </recommendedName>
</protein>
<proteinExistence type="inferred from homology"/>
<comment type="function">
    <text evidence="1">Reversible hydration of carbon dioxide.</text>
</comment>
<dbReference type="PANTHER" id="PTHR11002">
    <property type="entry name" value="CARBONIC ANHYDRASE"/>
    <property type="match status" value="1"/>
</dbReference>
<dbReference type="InterPro" id="IPR045066">
    <property type="entry name" value="Beta_CA_cladeB"/>
</dbReference>
<dbReference type="GO" id="GO:0008270">
    <property type="term" value="F:zinc ion binding"/>
    <property type="evidence" value="ECO:0007669"/>
    <property type="project" value="InterPro"/>
</dbReference>
<feature type="non-terminal residue" evidence="9">
    <location>
        <position position="1"/>
    </location>
</feature>
<sequence>IVGLKGHRTTAKKWQTTKDFNGISCLVGNLTEPTDTSLWFLRLSCRQASSLFRPLSLSKNTPFIHFTSLDLCLSMALFAPLSSLFKEPLSTNPLIQLKSSSENFGEIEHTQFGILSSSKSSPGLILKASREGPGLTQGLRSDKLERIAETEKGNDVFDEMKHRFLTFKKHTYMENLDHYQNLSNCQAPKFMVVACADSRVCPSTILGFQPGEAFTVRNVANMVPPYESGPSETKAALEFSVNFLEVENILVIGHSCCGGIRALMTMRDEADSSFIRSWVFVAKSAKLSTEAAASNLNFDQQCRHCEKESINNSLLNLLTYPWISEKVIKGKLSIHGGYYDFINCTFEKWTLQYEGSNLKEENGRYAVKNQSFWC</sequence>
<comment type="similarity">
    <text evidence="2">Belongs to the beta-class carbonic anhydrase family.</text>
</comment>
<feature type="binding site" evidence="8">
    <location>
        <position position="197"/>
    </location>
    <ligand>
        <name>Zn(2+)</name>
        <dbReference type="ChEBI" id="CHEBI:29105"/>
    </ligand>
</feature>
<evidence type="ECO:0000256" key="1">
    <source>
        <dbReference type="ARBA" id="ARBA00002904"/>
    </source>
</evidence>
<dbReference type="GO" id="GO:0015976">
    <property type="term" value="P:carbon utilization"/>
    <property type="evidence" value="ECO:0007669"/>
    <property type="project" value="InterPro"/>
</dbReference>
<dbReference type="PROSITE" id="PS00704">
    <property type="entry name" value="PROK_CO2_ANHYDRASE_1"/>
    <property type="match status" value="1"/>
</dbReference>
<evidence type="ECO:0000256" key="6">
    <source>
        <dbReference type="ARBA" id="ARBA00023239"/>
    </source>
</evidence>
<dbReference type="SMART" id="SM00947">
    <property type="entry name" value="Pro_CA"/>
    <property type="match status" value="1"/>
</dbReference>
<dbReference type="InterPro" id="IPR015892">
    <property type="entry name" value="Carbonic_anhydrase_CS"/>
</dbReference>
<evidence type="ECO:0000313" key="9">
    <source>
        <dbReference type="EMBL" id="GAV64155.1"/>
    </source>
</evidence>
<dbReference type="AlphaFoldDB" id="A0A1Q3B8D1"/>
<comment type="catalytic activity">
    <reaction evidence="7">
        <text>hydrogencarbonate + H(+) = CO2 + H2O</text>
        <dbReference type="Rhea" id="RHEA:10748"/>
        <dbReference type="ChEBI" id="CHEBI:15377"/>
        <dbReference type="ChEBI" id="CHEBI:15378"/>
        <dbReference type="ChEBI" id="CHEBI:16526"/>
        <dbReference type="ChEBI" id="CHEBI:17544"/>
        <dbReference type="EC" id="4.2.1.1"/>
    </reaction>
</comment>
<keyword evidence="8" id="KW-0479">Metal-binding</keyword>
<evidence type="ECO:0000256" key="7">
    <source>
        <dbReference type="ARBA" id="ARBA00048348"/>
    </source>
</evidence>
<dbReference type="FunCoup" id="A0A1Q3B8D1">
    <property type="interactions" value="1307"/>
</dbReference>
<dbReference type="SUPFAM" id="SSF53056">
    <property type="entry name" value="beta-carbonic anhydrase, cab"/>
    <property type="match status" value="1"/>
</dbReference>
<evidence type="ECO:0000313" key="10">
    <source>
        <dbReference type="Proteomes" id="UP000187406"/>
    </source>
</evidence>
<comment type="cofactor">
    <cofactor evidence="8">
        <name>Zn(2+)</name>
        <dbReference type="ChEBI" id="CHEBI:29105"/>
    </cofactor>
    <text evidence="8">Binds 1 zinc ion per subunit.</text>
</comment>